<dbReference type="PROSITE" id="PS50878">
    <property type="entry name" value="RT_POL"/>
    <property type="match status" value="1"/>
</dbReference>
<dbReference type="Pfam" id="PF00078">
    <property type="entry name" value="RVT_1"/>
    <property type="match status" value="1"/>
</dbReference>
<reference evidence="2 3" key="1">
    <citation type="submission" date="2017-11" db="EMBL/GenBank/DDBJ databases">
        <title>The genome of Rhizophagus clarus HR1 reveals common genetic basis of auxotrophy among arbuscular mycorrhizal fungi.</title>
        <authorList>
            <person name="Kobayashi Y."/>
        </authorList>
    </citation>
    <scope>NUCLEOTIDE SEQUENCE [LARGE SCALE GENOMIC DNA]</scope>
    <source>
        <strain evidence="2 3">HR1</strain>
    </source>
</reference>
<dbReference type="PANTHER" id="PTHR19446">
    <property type="entry name" value="REVERSE TRANSCRIPTASES"/>
    <property type="match status" value="1"/>
</dbReference>
<keyword evidence="3" id="KW-1185">Reference proteome</keyword>
<dbReference type="AlphaFoldDB" id="A0A2Z6QH63"/>
<protein>
    <recommendedName>
        <fullName evidence="1">Reverse transcriptase domain-containing protein</fullName>
    </recommendedName>
</protein>
<evidence type="ECO:0000259" key="1">
    <source>
        <dbReference type="PROSITE" id="PS50878"/>
    </source>
</evidence>
<organism evidence="2 3">
    <name type="scientific">Rhizophagus clarus</name>
    <dbReference type="NCBI Taxonomy" id="94130"/>
    <lineage>
        <taxon>Eukaryota</taxon>
        <taxon>Fungi</taxon>
        <taxon>Fungi incertae sedis</taxon>
        <taxon>Mucoromycota</taxon>
        <taxon>Glomeromycotina</taxon>
        <taxon>Glomeromycetes</taxon>
        <taxon>Glomerales</taxon>
        <taxon>Glomeraceae</taxon>
        <taxon>Rhizophagus</taxon>
    </lineage>
</organism>
<comment type="caution">
    <text evidence="2">The sequence shown here is derived from an EMBL/GenBank/DDBJ whole genome shotgun (WGS) entry which is preliminary data.</text>
</comment>
<dbReference type="InterPro" id="IPR000477">
    <property type="entry name" value="RT_dom"/>
</dbReference>
<dbReference type="Proteomes" id="UP000247702">
    <property type="component" value="Unassembled WGS sequence"/>
</dbReference>
<evidence type="ECO:0000313" key="2">
    <source>
        <dbReference type="EMBL" id="GBB84141.1"/>
    </source>
</evidence>
<name>A0A2Z6QH63_9GLOM</name>
<dbReference type="EMBL" id="BEXD01000090">
    <property type="protein sequence ID" value="GBB84141.1"/>
    <property type="molecule type" value="Genomic_DNA"/>
</dbReference>
<accession>A0A2Z6QH63</accession>
<feature type="domain" description="Reverse transcriptase" evidence="1">
    <location>
        <begin position="77"/>
        <end position="247"/>
    </location>
</feature>
<sequence length="247" mass="28532">MAGKHPRQTGSKKAYQKDIQEKCKFDDMSEEWKQIYKPIEEYKNAWREAIELIMLGKWLDTLAKLNTGALIIEFINITIRAGIIPDYWKQSYLCPFLKPNRFEYDLNNIRPIMLLDTIRKSATKLVTERISKILIRHKMLKGHNFCGLKNEDTTTPLTILNSIIKDAKEQGKELHVVTQDIKKAYDLVSIDNLGMALDRLNMPANMTKWICNLYKERSIWAIIAFSLTDKVIAQDGINQGDALSPLM</sequence>
<proteinExistence type="predicted"/>
<evidence type="ECO:0000313" key="3">
    <source>
        <dbReference type="Proteomes" id="UP000247702"/>
    </source>
</evidence>
<gene>
    <name evidence="2" type="ORF">RclHR1_10790006</name>
</gene>